<gene>
    <name evidence="17" type="ORF">LTSERUB_0928</name>
</gene>
<dbReference type="InterPro" id="IPR036249">
    <property type="entry name" value="Thioredoxin-like_sf"/>
</dbReference>
<comment type="caution">
    <text evidence="17">The sequence shown here is derived from an EMBL/GenBank/DDBJ whole genome shotgun (WGS) entry which is preliminary data.</text>
</comment>
<evidence type="ECO:0000256" key="12">
    <source>
        <dbReference type="ARBA" id="ARBA00081801"/>
    </source>
</evidence>
<dbReference type="SUPFAM" id="SSF51905">
    <property type="entry name" value="FAD/NAD(P)-binding domain"/>
    <property type="match status" value="1"/>
</dbReference>
<dbReference type="CDD" id="cd02974">
    <property type="entry name" value="AhpF_NTD_N"/>
    <property type="match status" value="1"/>
</dbReference>
<evidence type="ECO:0000256" key="1">
    <source>
        <dbReference type="ARBA" id="ARBA00009333"/>
    </source>
</evidence>
<keyword evidence="7" id="KW-0560">Oxidoreductase</keyword>
<evidence type="ECO:0000256" key="6">
    <source>
        <dbReference type="ARBA" id="ARBA00022857"/>
    </source>
</evidence>
<evidence type="ECO:0000256" key="2">
    <source>
        <dbReference type="ARBA" id="ARBA00011738"/>
    </source>
</evidence>
<evidence type="ECO:0000256" key="13">
    <source>
        <dbReference type="PIRSR" id="PIRSR000238-1"/>
    </source>
</evidence>
<evidence type="ECO:0000256" key="14">
    <source>
        <dbReference type="PIRSR" id="PIRSR000238-2"/>
    </source>
</evidence>
<dbReference type="InterPro" id="IPR036188">
    <property type="entry name" value="FAD/NAD-bd_sf"/>
</dbReference>
<dbReference type="InterPro" id="IPR008255">
    <property type="entry name" value="Pyr_nucl-diS_OxRdtase_2_AS"/>
</dbReference>
<dbReference type="GO" id="GO:0032991">
    <property type="term" value="C:protein-containing complex"/>
    <property type="evidence" value="ECO:0007669"/>
    <property type="project" value="UniProtKB-ARBA"/>
</dbReference>
<evidence type="ECO:0000259" key="15">
    <source>
        <dbReference type="Pfam" id="PF07992"/>
    </source>
</evidence>
<keyword evidence="6 13" id="KW-0521">NADP</keyword>
<dbReference type="InterPro" id="IPR050097">
    <property type="entry name" value="Ferredoxin-NADP_redctase_2"/>
</dbReference>
<evidence type="ECO:0000256" key="7">
    <source>
        <dbReference type="ARBA" id="ARBA00023002"/>
    </source>
</evidence>
<accession>G5QF32</accession>
<keyword evidence="8 13" id="KW-0520">NAD</keyword>
<feature type="binding site" evidence="13">
    <location>
        <begin position="256"/>
        <end position="271"/>
    </location>
    <ligand>
        <name>FAD</name>
        <dbReference type="ChEBI" id="CHEBI:57692"/>
    </ligand>
</feature>
<dbReference type="InterPro" id="IPR012081">
    <property type="entry name" value="Alkyl_hydroperoxide_Rdtase_suF"/>
</dbReference>
<evidence type="ECO:0000256" key="11">
    <source>
        <dbReference type="ARBA" id="ARBA00024806"/>
    </source>
</evidence>
<comment type="subunit">
    <text evidence="2">Homodimer.</text>
</comment>
<dbReference type="PROSITE" id="PS00573">
    <property type="entry name" value="PYRIDINE_REDOX_2"/>
    <property type="match status" value="1"/>
</dbReference>
<dbReference type="GO" id="GO:0102039">
    <property type="term" value="F:NADH-dependent peroxiredoxin activity"/>
    <property type="evidence" value="ECO:0007669"/>
    <property type="project" value="InterPro"/>
</dbReference>
<dbReference type="Pfam" id="PF07992">
    <property type="entry name" value="Pyr_redox_2"/>
    <property type="match status" value="1"/>
</dbReference>
<dbReference type="CDD" id="cd03026">
    <property type="entry name" value="AhpF_NTD_C"/>
    <property type="match status" value="1"/>
</dbReference>
<protein>
    <recommendedName>
        <fullName evidence="3">Alkyl hydroperoxide reductase subunit F</fullName>
    </recommendedName>
    <alternativeName>
        <fullName evidence="12">Alkyl hydroperoxide reductase F52A protein</fullName>
    </alternativeName>
</protein>
<sequence length="563" mass="60764">VGVACSPRSHPRPFHFSTMTQVVLMQSREVGLHDDVFREGRRMLDTNMKTQLRAYLEKLTKPVELIATLDDSAKSAEIKELLAEIAELSDKVTFKEDNTLPVRKPSFLITNPGSHQGPRFAGSPLGHEFTSLVLALLWTGGHPSKEAQSLLEQIRDIDGDFEFETYYSLSCHNCPDVVQALNLMAVLNPRIKHTAIDGGTFQNEITERNVMGVPAVFVNGKEFGQGRMTLTEIVAKVDTGAEKRAAEALNKRDAYDVLIVGSGPAGAAAAVYSARKGIRTGLMGERFGGQVLDTVDIENYISVPKTEGQKLAGALKAHVSDYDVDVIDSQSASKLVPAATEGGLHQIETASGAVLKARSIIIATGAKWRNMNVPGEDQYRTKGVTYCPHCDGPLFKGKRVAVIGGGNSGVEAAIDLAGIVEHVTLLEFAPEMKADQVLQDKVRSLKNVDIILNAQTTEVKGDGSKVVGLEYRDRVSGDIHSVALAGIFVQIGLLPNTHWLEGALERNRMGEIIIDAKCETSVKGVFAAGDCTTVPYKQIIIATGEGAKASLSAFDYLIRTKIA</sequence>
<evidence type="ECO:0000313" key="18">
    <source>
        <dbReference type="Proteomes" id="UP000004903"/>
    </source>
</evidence>
<keyword evidence="9 14" id="KW-1015">Disulfide bond</keyword>
<dbReference type="SUPFAM" id="SSF52833">
    <property type="entry name" value="Thioredoxin-like"/>
    <property type="match status" value="2"/>
</dbReference>
<evidence type="ECO:0000313" key="17">
    <source>
        <dbReference type="EMBL" id="EHC93890.1"/>
    </source>
</evidence>
<feature type="disulfide bond" description="Redox-active" evidence="14">
    <location>
        <begin position="387"/>
        <end position="390"/>
    </location>
</feature>
<dbReference type="Gene3D" id="3.40.30.80">
    <property type="match status" value="1"/>
</dbReference>
<keyword evidence="5 13" id="KW-0274">FAD</keyword>
<dbReference type="Pfam" id="PF13192">
    <property type="entry name" value="Thioredoxin_3"/>
    <property type="match status" value="1"/>
</dbReference>
<name>G5QF32_SALRU</name>
<dbReference type="Gene3D" id="3.50.50.60">
    <property type="entry name" value="FAD/NAD(P)-binding domain"/>
    <property type="match status" value="2"/>
</dbReference>
<evidence type="ECO:0000256" key="4">
    <source>
        <dbReference type="ARBA" id="ARBA00022630"/>
    </source>
</evidence>
<feature type="binding site" evidence="13">
    <location>
        <begin position="399"/>
        <end position="413"/>
    </location>
    <ligand>
        <name>NAD(+)</name>
        <dbReference type="ChEBI" id="CHEBI:57540"/>
    </ligand>
</feature>
<dbReference type="PRINTS" id="PR00469">
    <property type="entry name" value="PNDRDTASEII"/>
</dbReference>
<dbReference type="PIRSF" id="PIRSF000238">
    <property type="entry name" value="AhpF"/>
    <property type="match status" value="1"/>
</dbReference>
<evidence type="ECO:0000256" key="9">
    <source>
        <dbReference type="ARBA" id="ARBA00023157"/>
    </source>
</evidence>
<dbReference type="InterPro" id="IPR012336">
    <property type="entry name" value="Thioredoxin-like_fold"/>
</dbReference>
<dbReference type="FunFam" id="3.50.50.60:FF:000007">
    <property type="entry name" value="Alkyl hydroperoxide reductase, F subunit"/>
    <property type="match status" value="1"/>
</dbReference>
<dbReference type="InterPro" id="IPR044141">
    <property type="entry name" value="AhpF_NTD_C"/>
</dbReference>
<dbReference type="PROSITE" id="PS51354">
    <property type="entry name" value="GLUTAREDOXIN_2"/>
    <property type="match status" value="1"/>
</dbReference>
<feature type="binding site" evidence="13">
    <location>
        <begin position="520"/>
        <end position="530"/>
    </location>
    <ligand>
        <name>FAD</name>
        <dbReference type="ChEBI" id="CHEBI:57692"/>
    </ligand>
</feature>
<organism evidence="17 18">
    <name type="scientific">Salmonella enterica subsp. enterica serovar Rubislaw str. A4-653</name>
    <dbReference type="NCBI Taxonomy" id="913081"/>
    <lineage>
        <taxon>Bacteria</taxon>
        <taxon>Pseudomonadati</taxon>
        <taxon>Pseudomonadota</taxon>
        <taxon>Gammaproteobacteria</taxon>
        <taxon>Enterobacterales</taxon>
        <taxon>Enterobacteriaceae</taxon>
        <taxon>Salmonella</taxon>
    </lineage>
</organism>
<dbReference type="EMBL" id="AFCT01000365">
    <property type="protein sequence ID" value="EHC93890.1"/>
    <property type="molecule type" value="Genomic_DNA"/>
</dbReference>
<feature type="domain" description="FAD/NAD(P)-binding" evidence="15">
    <location>
        <begin position="255"/>
        <end position="546"/>
    </location>
</feature>
<dbReference type="PANTHER" id="PTHR48105">
    <property type="entry name" value="THIOREDOXIN REDUCTASE 1-RELATED-RELATED"/>
    <property type="match status" value="1"/>
</dbReference>
<comment type="cofactor">
    <cofactor evidence="13">
        <name>FAD</name>
        <dbReference type="ChEBI" id="CHEBI:57692"/>
    </cofactor>
    <text evidence="13">Binds 1 FAD per subunit.</text>
</comment>
<proteinExistence type="inferred from homology"/>
<dbReference type="Proteomes" id="UP000004903">
    <property type="component" value="Unassembled WGS sequence"/>
</dbReference>
<evidence type="ECO:0000256" key="5">
    <source>
        <dbReference type="ARBA" id="ARBA00022827"/>
    </source>
</evidence>
<dbReference type="NCBIfam" id="TIGR03140">
    <property type="entry name" value="AhpF"/>
    <property type="match status" value="1"/>
</dbReference>
<evidence type="ECO:0000256" key="3">
    <source>
        <dbReference type="ARBA" id="ARBA00020059"/>
    </source>
</evidence>
<dbReference type="GO" id="GO:0016668">
    <property type="term" value="F:oxidoreductase activity, acting on a sulfur group of donors, NAD(P) as acceptor"/>
    <property type="evidence" value="ECO:0007669"/>
    <property type="project" value="UniProtKB-ARBA"/>
</dbReference>
<feature type="domain" description="Thioredoxin-like fold" evidence="16">
    <location>
        <begin position="168"/>
        <end position="236"/>
    </location>
</feature>
<reference evidence="17 18" key="1">
    <citation type="journal article" date="2011" name="BMC Genomics">
        <title>Genome sequencing reveals diversification of virulence factor content and possible host adaptation in distinct subpopulations of Salmonella enterica.</title>
        <authorList>
            <person name="den Bakker H.C."/>
            <person name="Moreno Switt A.I."/>
            <person name="Govoni G."/>
            <person name="Cummings C.A."/>
            <person name="Ranieri M.L."/>
            <person name="Degoricija L."/>
            <person name="Hoelzer K."/>
            <person name="Rodriguez-Rivera L.D."/>
            <person name="Brown S."/>
            <person name="Bolchacova E."/>
            <person name="Furtado M.R."/>
            <person name="Wiedmann M."/>
        </authorList>
    </citation>
    <scope>NUCLEOTIDE SEQUENCE [LARGE SCALE GENOMIC DNA]</scope>
    <source>
        <strain evidence="17 18">A4-653</strain>
    </source>
</reference>
<keyword evidence="10 14" id="KW-0676">Redox-active center</keyword>
<evidence type="ECO:0000256" key="10">
    <source>
        <dbReference type="ARBA" id="ARBA00023284"/>
    </source>
</evidence>
<dbReference type="InterPro" id="IPR044142">
    <property type="entry name" value="AhpF_NTD_N"/>
</dbReference>
<comment type="function">
    <text evidence="11">Serves to protect the cell against DNA damage by alkyl hydroperoxides. It can use either NADH or NADPH as electron donor for direct reduction of redox dyes or of alkyl hydroperoxides when combined with the AhpC protein.</text>
</comment>
<dbReference type="FunFam" id="3.40.30.80:FF:000001">
    <property type="entry name" value="Alkyl hydroperoxide reductase subunit F"/>
    <property type="match status" value="1"/>
</dbReference>
<evidence type="ECO:0000259" key="16">
    <source>
        <dbReference type="Pfam" id="PF13192"/>
    </source>
</evidence>
<feature type="non-terminal residue" evidence="17">
    <location>
        <position position="1"/>
    </location>
</feature>
<dbReference type="GO" id="GO:0000302">
    <property type="term" value="P:response to reactive oxygen species"/>
    <property type="evidence" value="ECO:0007669"/>
    <property type="project" value="InterPro"/>
</dbReference>
<dbReference type="AlphaFoldDB" id="G5QF32"/>
<dbReference type="GO" id="GO:0051287">
    <property type="term" value="F:NAD binding"/>
    <property type="evidence" value="ECO:0007669"/>
    <property type="project" value="InterPro"/>
</dbReference>
<keyword evidence="4" id="KW-0285">Flavoprotein</keyword>
<comment type="similarity">
    <text evidence="1">Belongs to the class-II pyridine nucleotide-disulfide oxidoreductase family.</text>
</comment>
<dbReference type="GO" id="GO:0050660">
    <property type="term" value="F:flavin adenine dinucleotide binding"/>
    <property type="evidence" value="ECO:0007669"/>
    <property type="project" value="InterPro"/>
</dbReference>
<dbReference type="PATRIC" id="fig|913081.3.peg.792"/>
<evidence type="ECO:0000256" key="8">
    <source>
        <dbReference type="ARBA" id="ARBA00023027"/>
    </source>
</evidence>
<dbReference type="GO" id="GO:0005829">
    <property type="term" value="C:cytosol"/>
    <property type="evidence" value="ECO:0007669"/>
    <property type="project" value="UniProtKB-ARBA"/>
</dbReference>
<dbReference type="PRINTS" id="PR00368">
    <property type="entry name" value="FADPNR"/>
</dbReference>
<dbReference type="InterPro" id="IPR023753">
    <property type="entry name" value="FAD/NAD-binding_dom"/>
</dbReference>